<accession>A0A7W3LZ50</accession>
<protein>
    <submittedName>
        <fullName evidence="1">Uncharacterized protein</fullName>
    </submittedName>
</protein>
<proteinExistence type="predicted"/>
<organism evidence="1 2">
    <name type="scientific">Actinomadura namibiensis</name>
    <dbReference type="NCBI Taxonomy" id="182080"/>
    <lineage>
        <taxon>Bacteria</taxon>
        <taxon>Bacillati</taxon>
        <taxon>Actinomycetota</taxon>
        <taxon>Actinomycetes</taxon>
        <taxon>Streptosporangiales</taxon>
        <taxon>Thermomonosporaceae</taxon>
        <taxon>Actinomadura</taxon>
    </lineage>
</organism>
<evidence type="ECO:0000313" key="1">
    <source>
        <dbReference type="EMBL" id="MBA8956912.1"/>
    </source>
</evidence>
<name>A0A7W3LZ50_ACTNM</name>
<keyword evidence="2" id="KW-1185">Reference proteome</keyword>
<dbReference type="AlphaFoldDB" id="A0A7W3LZ50"/>
<gene>
    <name evidence="1" type="ORF">HNR61_008602</name>
</gene>
<dbReference type="Proteomes" id="UP000572680">
    <property type="component" value="Unassembled WGS sequence"/>
</dbReference>
<dbReference type="EMBL" id="JACJIA010000018">
    <property type="protein sequence ID" value="MBA8956912.1"/>
    <property type="molecule type" value="Genomic_DNA"/>
</dbReference>
<sequence length="35" mass="3726">MTWKPSTTRSNRGGCVALGSIRNARGQYTLATATV</sequence>
<evidence type="ECO:0000313" key="2">
    <source>
        <dbReference type="Proteomes" id="UP000572680"/>
    </source>
</evidence>
<reference evidence="1 2" key="1">
    <citation type="submission" date="2020-08" db="EMBL/GenBank/DDBJ databases">
        <title>Genomic Encyclopedia of Type Strains, Phase IV (KMG-IV): sequencing the most valuable type-strain genomes for metagenomic binning, comparative biology and taxonomic classification.</title>
        <authorList>
            <person name="Goeker M."/>
        </authorList>
    </citation>
    <scope>NUCLEOTIDE SEQUENCE [LARGE SCALE GENOMIC DNA]</scope>
    <source>
        <strain evidence="1 2">DSM 44197</strain>
    </source>
</reference>
<comment type="caution">
    <text evidence="1">The sequence shown here is derived from an EMBL/GenBank/DDBJ whole genome shotgun (WGS) entry which is preliminary data.</text>
</comment>